<feature type="transmembrane region" description="Helical" evidence="1">
    <location>
        <begin position="64"/>
        <end position="84"/>
    </location>
</feature>
<dbReference type="InterPro" id="IPR029787">
    <property type="entry name" value="Nucleotide_cyclase"/>
</dbReference>
<dbReference type="OrthoDB" id="9759607at2"/>
<gene>
    <name evidence="4" type="ORF">FHR04_09545</name>
    <name evidence="3" type="ORF">HNQ04_001851</name>
</gene>
<reference evidence="3 6" key="2">
    <citation type="submission" date="2020-08" db="EMBL/GenBank/DDBJ databases">
        <title>Genomic Encyclopedia of Type Strains, Phase IV (KMG-IV): sequencing the most valuable type-strain genomes for metagenomic binning, comparative biology and taxonomic classification.</title>
        <authorList>
            <person name="Goeker M."/>
        </authorList>
    </citation>
    <scope>NUCLEOTIDE SEQUENCE [LARGE SCALE GENOMIC DNA]</scope>
    <source>
        <strain evidence="3 6">DSM 12027</strain>
    </source>
</reference>
<dbReference type="SMART" id="SM00267">
    <property type="entry name" value="GGDEF"/>
    <property type="match status" value="1"/>
</dbReference>
<sequence>MGLPDGQQDPNTLPATMHNRAEWSALQAGSDTIRRRIYLLVLAIVMVTLATSVATRQPSGIPEFFVQVLIPPLLVLFGGLMAWLLLGRPLRTAETVMVWVAGLASLANVTAFSVGQQPATYYLNSGPYLSVLVAFTFLLLVHTRPRAGQLALGLLAVSLALPWMFRGGSPVLSESLALLRLQMNITATALMIYLLSWYRTQHLSSLQRQQLLAALAYSDPLTGLPNRRGLMLEAAGDRWPGGQPNALLLVDVDHFKVINDRHGHAVGDAVLVTAAGLLARATGRRGTVGRWGGDEFLVLLPGMDAAAVQHHAESLVRTFQEQPWPHGLNVTVSVGGTQLQTPNTHDADLARADAALYHAKTLGRNCSAVYDQLDEQTRQQLLDGARPAPDLHPA</sequence>
<keyword evidence="6" id="KW-1185">Reference proteome</keyword>
<keyword evidence="1" id="KW-1133">Transmembrane helix</keyword>
<dbReference type="CDD" id="cd01949">
    <property type="entry name" value="GGDEF"/>
    <property type="match status" value="1"/>
</dbReference>
<evidence type="ECO:0000256" key="1">
    <source>
        <dbReference type="SAM" id="Phobius"/>
    </source>
</evidence>
<dbReference type="InterPro" id="IPR000160">
    <property type="entry name" value="GGDEF_dom"/>
</dbReference>
<dbReference type="EMBL" id="VDMO01000009">
    <property type="protein sequence ID" value="TNM71078.1"/>
    <property type="molecule type" value="Genomic_DNA"/>
</dbReference>
<dbReference type="PANTHER" id="PTHR45138">
    <property type="entry name" value="REGULATORY COMPONENTS OF SENSORY TRANSDUCTION SYSTEM"/>
    <property type="match status" value="1"/>
</dbReference>
<dbReference type="GO" id="GO:1902201">
    <property type="term" value="P:negative regulation of bacterial-type flagellum-dependent cell motility"/>
    <property type="evidence" value="ECO:0007669"/>
    <property type="project" value="TreeGrafter"/>
</dbReference>
<dbReference type="InterPro" id="IPR050469">
    <property type="entry name" value="Diguanylate_Cyclase"/>
</dbReference>
<dbReference type="Pfam" id="PF00990">
    <property type="entry name" value="GGDEF"/>
    <property type="match status" value="1"/>
</dbReference>
<evidence type="ECO:0000313" key="3">
    <source>
        <dbReference type="EMBL" id="MBB6016600.1"/>
    </source>
</evidence>
<dbReference type="RefSeq" id="WP_139402773.1">
    <property type="nucleotide sequence ID" value="NZ_JACHEW010000007.1"/>
</dbReference>
<dbReference type="PANTHER" id="PTHR45138:SF9">
    <property type="entry name" value="DIGUANYLATE CYCLASE DGCM-RELATED"/>
    <property type="match status" value="1"/>
</dbReference>
<dbReference type="Gene3D" id="3.30.70.270">
    <property type="match status" value="1"/>
</dbReference>
<protein>
    <submittedName>
        <fullName evidence="3">Diguanylate cyclase (GGDEF)-like protein</fullName>
    </submittedName>
    <submittedName>
        <fullName evidence="4">GGDEF domain-containing protein</fullName>
    </submittedName>
</protein>
<dbReference type="Proteomes" id="UP000629870">
    <property type="component" value="Unassembled WGS sequence"/>
</dbReference>
<evidence type="ECO:0000313" key="4">
    <source>
        <dbReference type="EMBL" id="TNM71078.1"/>
    </source>
</evidence>
<comment type="caution">
    <text evidence="4">The sequence shown here is derived from an EMBL/GenBank/DDBJ whole genome shotgun (WGS) entry which is preliminary data.</text>
</comment>
<feature type="transmembrane region" description="Helical" evidence="1">
    <location>
        <begin position="121"/>
        <end position="140"/>
    </location>
</feature>
<name>A0A5C4Y5K4_9DEIO</name>
<evidence type="ECO:0000313" key="5">
    <source>
        <dbReference type="Proteomes" id="UP000313988"/>
    </source>
</evidence>
<dbReference type="Proteomes" id="UP000313988">
    <property type="component" value="Unassembled WGS sequence"/>
</dbReference>
<evidence type="ECO:0000259" key="2">
    <source>
        <dbReference type="PROSITE" id="PS50887"/>
    </source>
</evidence>
<keyword evidence="1" id="KW-0472">Membrane</keyword>
<dbReference type="GO" id="GO:0052621">
    <property type="term" value="F:diguanylate cyclase activity"/>
    <property type="evidence" value="ECO:0007669"/>
    <property type="project" value="TreeGrafter"/>
</dbReference>
<dbReference type="AlphaFoldDB" id="A0A5C4Y5K4"/>
<dbReference type="GO" id="GO:0043709">
    <property type="term" value="P:cell adhesion involved in single-species biofilm formation"/>
    <property type="evidence" value="ECO:0007669"/>
    <property type="project" value="TreeGrafter"/>
</dbReference>
<accession>A0A5C4Y5K4</accession>
<keyword evidence="1" id="KW-0812">Transmembrane</keyword>
<feature type="transmembrane region" description="Helical" evidence="1">
    <location>
        <begin position="147"/>
        <end position="165"/>
    </location>
</feature>
<feature type="transmembrane region" description="Helical" evidence="1">
    <location>
        <begin position="177"/>
        <end position="198"/>
    </location>
</feature>
<reference evidence="4 5" key="1">
    <citation type="submission" date="2019-06" db="EMBL/GenBank/DDBJ databases">
        <title>Genome sequence of Deinococcus radiopugnans ATCC 19172.</title>
        <authorList>
            <person name="Maclea K.S."/>
            <person name="Maynard C.R."/>
        </authorList>
    </citation>
    <scope>NUCLEOTIDE SEQUENCE [LARGE SCALE GENOMIC DNA]</scope>
    <source>
        <strain evidence="4 5">ATCC 19172</strain>
    </source>
</reference>
<evidence type="ECO:0000313" key="6">
    <source>
        <dbReference type="Proteomes" id="UP000629870"/>
    </source>
</evidence>
<dbReference type="NCBIfam" id="TIGR00254">
    <property type="entry name" value="GGDEF"/>
    <property type="match status" value="1"/>
</dbReference>
<dbReference type="InterPro" id="IPR043128">
    <property type="entry name" value="Rev_trsase/Diguanyl_cyclase"/>
</dbReference>
<dbReference type="GO" id="GO:0005886">
    <property type="term" value="C:plasma membrane"/>
    <property type="evidence" value="ECO:0007669"/>
    <property type="project" value="TreeGrafter"/>
</dbReference>
<dbReference type="PROSITE" id="PS50887">
    <property type="entry name" value="GGDEF"/>
    <property type="match status" value="1"/>
</dbReference>
<proteinExistence type="predicted"/>
<feature type="domain" description="GGDEF" evidence="2">
    <location>
        <begin position="243"/>
        <end position="372"/>
    </location>
</feature>
<feature type="transmembrane region" description="Helical" evidence="1">
    <location>
        <begin position="96"/>
        <end position="115"/>
    </location>
</feature>
<dbReference type="SUPFAM" id="SSF55073">
    <property type="entry name" value="Nucleotide cyclase"/>
    <property type="match status" value="1"/>
</dbReference>
<dbReference type="EMBL" id="JACHEW010000007">
    <property type="protein sequence ID" value="MBB6016600.1"/>
    <property type="molecule type" value="Genomic_DNA"/>
</dbReference>
<dbReference type="FunFam" id="3.30.70.270:FF:000001">
    <property type="entry name" value="Diguanylate cyclase domain protein"/>
    <property type="match status" value="1"/>
</dbReference>
<feature type="transmembrane region" description="Helical" evidence="1">
    <location>
        <begin position="37"/>
        <end position="58"/>
    </location>
</feature>
<organism evidence="4 5">
    <name type="scientific">Deinococcus radiopugnans ATCC 19172</name>
    <dbReference type="NCBI Taxonomy" id="585398"/>
    <lineage>
        <taxon>Bacteria</taxon>
        <taxon>Thermotogati</taxon>
        <taxon>Deinococcota</taxon>
        <taxon>Deinococci</taxon>
        <taxon>Deinococcales</taxon>
        <taxon>Deinococcaceae</taxon>
        <taxon>Deinococcus</taxon>
    </lineage>
</organism>